<dbReference type="SMART" id="SM00267">
    <property type="entry name" value="GGDEF"/>
    <property type="match status" value="1"/>
</dbReference>
<reference evidence="3" key="1">
    <citation type="submission" date="2022-05" db="EMBL/GenBank/DDBJ databases">
        <title>An RpoN-dependent PEP-CTERM gene is involved in floc formation of an Aquincola tertiaricarbonis strain.</title>
        <authorList>
            <person name="Qiu D."/>
            <person name="Xia M."/>
        </authorList>
    </citation>
    <scope>NUCLEOTIDE SEQUENCE</scope>
    <source>
        <strain evidence="3">RN12</strain>
    </source>
</reference>
<feature type="transmembrane region" description="Helical" evidence="1">
    <location>
        <begin position="69"/>
        <end position="86"/>
    </location>
</feature>
<dbReference type="RefSeq" id="WP_250196605.1">
    <property type="nucleotide sequence ID" value="NZ_CP097635.1"/>
</dbReference>
<dbReference type="InterPro" id="IPR052163">
    <property type="entry name" value="DGC-Regulatory_Protein"/>
</dbReference>
<feature type="transmembrane region" description="Helical" evidence="1">
    <location>
        <begin position="42"/>
        <end position="63"/>
    </location>
</feature>
<dbReference type="CDD" id="cd01949">
    <property type="entry name" value="GGDEF"/>
    <property type="match status" value="1"/>
</dbReference>
<dbReference type="NCBIfam" id="TIGR00254">
    <property type="entry name" value="GGDEF"/>
    <property type="match status" value="1"/>
</dbReference>
<keyword evidence="1" id="KW-1133">Transmembrane helix</keyword>
<gene>
    <name evidence="3" type="ORF">MW290_06310</name>
</gene>
<dbReference type="Gene3D" id="3.30.70.270">
    <property type="match status" value="1"/>
</dbReference>
<dbReference type="PROSITE" id="PS50887">
    <property type="entry name" value="GGDEF"/>
    <property type="match status" value="1"/>
</dbReference>
<feature type="transmembrane region" description="Helical" evidence="1">
    <location>
        <begin position="189"/>
        <end position="209"/>
    </location>
</feature>
<dbReference type="SUPFAM" id="SSF55073">
    <property type="entry name" value="Nucleotide cyclase"/>
    <property type="match status" value="1"/>
</dbReference>
<keyword evidence="1" id="KW-0472">Membrane</keyword>
<dbReference type="EMBL" id="CP097635">
    <property type="protein sequence ID" value="URI08382.1"/>
    <property type="molecule type" value="Genomic_DNA"/>
</dbReference>
<dbReference type="PANTHER" id="PTHR46663:SF2">
    <property type="entry name" value="GGDEF DOMAIN-CONTAINING PROTEIN"/>
    <property type="match status" value="1"/>
</dbReference>
<feature type="transmembrane region" description="Helical" evidence="1">
    <location>
        <begin position="106"/>
        <end position="124"/>
    </location>
</feature>
<dbReference type="InterPro" id="IPR000160">
    <property type="entry name" value="GGDEF_dom"/>
</dbReference>
<evidence type="ECO:0000256" key="1">
    <source>
        <dbReference type="SAM" id="Phobius"/>
    </source>
</evidence>
<proteinExistence type="predicted"/>
<dbReference type="Proteomes" id="UP001056201">
    <property type="component" value="Chromosome 1"/>
</dbReference>
<dbReference type="Pfam" id="PF00990">
    <property type="entry name" value="GGDEF"/>
    <property type="match status" value="1"/>
</dbReference>
<feature type="transmembrane region" description="Helical" evidence="1">
    <location>
        <begin position="159"/>
        <end position="177"/>
    </location>
</feature>
<accession>A0ABY4S910</accession>
<keyword evidence="4" id="KW-1185">Reference proteome</keyword>
<evidence type="ECO:0000313" key="3">
    <source>
        <dbReference type="EMBL" id="URI08382.1"/>
    </source>
</evidence>
<dbReference type="InterPro" id="IPR029787">
    <property type="entry name" value="Nucleotide_cyclase"/>
</dbReference>
<name>A0ABY4S910_AQUTE</name>
<dbReference type="PANTHER" id="PTHR46663">
    <property type="entry name" value="DIGUANYLATE CYCLASE DGCT-RELATED"/>
    <property type="match status" value="1"/>
</dbReference>
<feature type="transmembrane region" description="Helical" evidence="1">
    <location>
        <begin position="130"/>
        <end position="147"/>
    </location>
</feature>
<feature type="domain" description="GGDEF" evidence="2">
    <location>
        <begin position="248"/>
        <end position="381"/>
    </location>
</feature>
<sequence>MPHPASPGPRALGDRVFLWLCGTGQRELPEVRRAMVLTLREPFLVSLLASFWAQIVAGMAFWITGAAWALAWLLSDLVLLVLRLWCSRLITVAEQQGRRLPMRRVLLVNAVWLTWVAAGISLSIRQPSLYLVVVSAMIASGFSGYCVSRWQAFPRLAALYLYVLWAAVCVGLLTSPLPELHLLAWLMPAAAYAFQVLLGLNHQIVIGALRAQQENRRLSMHDPLTELPNRLMLRERLVALCRGLPDGHRFAVLCLDLDGFKAVNDRHGHAAGDWLLKSVARRLADVVRAEDLVCRLGGDEFVVLLPGADEAVTAEIAQRMLQALAQPHDLGGLVDLPARASIGVALAPLDGGEPDPLLLAADEGLYAAKRDGKGCWRRTGQPANG</sequence>
<organism evidence="3 4">
    <name type="scientific">Aquincola tertiaricarbonis</name>
    <dbReference type="NCBI Taxonomy" id="391953"/>
    <lineage>
        <taxon>Bacteria</taxon>
        <taxon>Pseudomonadati</taxon>
        <taxon>Pseudomonadota</taxon>
        <taxon>Betaproteobacteria</taxon>
        <taxon>Burkholderiales</taxon>
        <taxon>Sphaerotilaceae</taxon>
        <taxon>Aquincola</taxon>
    </lineage>
</organism>
<protein>
    <submittedName>
        <fullName evidence="3">GGDEF domain-containing protein</fullName>
    </submittedName>
</protein>
<evidence type="ECO:0000259" key="2">
    <source>
        <dbReference type="PROSITE" id="PS50887"/>
    </source>
</evidence>
<keyword evidence="1" id="KW-0812">Transmembrane</keyword>
<evidence type="ECO:0000313" key="4">
    <source>
        <dbReference type="Proteomes" id="UP001056201"/>
    </source>
</evidence>
<dbReference type="InterPro" id="IPR043128">
    <property type="entry name" value="Rev_trsase/Diguanyl_cyclase"/>
</dbReference>